<keyword evidence="3" id="KW-1185">Reference proteome</keyword>
<reference evidence="2 3" key="1">
    <citation type="journal article" date="2018" name="Front. Plant Sci.">
        <title>Red Clover (Trifolium pratense) and Zigzag Clover (T. medium) - A Picture of Genomic Similarities and Differences.</title>
        <authorList>
            <person name="Dluhosova J."/>
            <person name="Istvanek J."/>
            <person name="Nedelnik J."/>
            <person name="Repkova J."/>
        </authorList>
    </citation>
    <scope>NUCLEOTIDE SEQUENCE [LARGE SCALE GENOMIC DNA]</scope>
    <source>
        <strain evidence="3">cv. 10/8</strain>
        <tissue evidence="2">Leaf</tissue>
    </source>
</reference>
<dbReference type="InterPro" id="IPR052343">
    <property type="entry name" value="Retrotransposon-Effector_Assoc"/>
</dbReference>
<evidence type="ECO:0000313" key="2">
    <source>
        <dbReference type="EMBL" id="MCI14026.1"/>
    </source>
</evidence>
<feature type="domain" description="Reverse transcriptase" evidence="1">
    <location>
        <begin position="5"/>
        <end position="120"/>
    </location>
</feature>
<dbReference type="AlphaFoldDB" id="A0A392PRT0"/>
<dbReference type="PANTHER" id="PTHR46890:SF48">
    <property type="entry name" value="RNA-DIRECTED DNA POLYMERASE"/>
    <property type="match status" value="1"/>
</dbReference>
<dbReference type="PANTHER" id="PTHR46890">
    <property type="entry name" value="NON-LTR RETROLELEMENT REVERSE TRANSCRIPTASE-LIKE PROTEIN-RELATED"/>
    <property type="match status" value="1"/>
</dbReference>
<proteinExistence type="predicted"/>
<accession>A0A392PRT0</accession>
<sequence>MNSIVASTQSAFLKGRLLVDGVLIVNEVVDLAKKSGKDCLIFKVDFEKAYDSVDWSFLEYMLERFGFCVKWREWIRACVFAGNMSILVNGSATEEINIQRGLKQGDPLAPFLFLLVAEGLGGINEEGSGVKQVYRLRGWKEWSLCVSSPIRR</sequence>
<dbReference type="GO" id="GO:0003964">
    <property type="term" value="F:RNA-directed DNA polymerase activity"/>
    <property type="evidence" value="ECO:0007669"/>
    <property type="project" value="UniProtKB-KW"/>
</dbReference>
<dbReference type="Pfam" id="PF00078">
    <property type="entry name" value="RVT_1"/>
    <property type="match status" value="1"/>
</dbReference>
<organism evidence="2 3">
    <name type="scientific">Trifolium medium</name>
    <dbReference type="NCBI Taxonomy" id="97028"/>
    <lineage>
        <taxon>Eukaryota</taxon>
        <taxon>Viridiplantae</taxon>
        <taxon>Streptophyta</taxon>
        <taxon>Embryophyta</taxon>
        <taxon>Tracheophyta</taxon>
        <taxon>Spermatophyta</taxon>
        <taxon>Magnoliopsida</taxon>
        <taxon>eudicotyledons</taxon>
        <taxon>Gunneridae</taxon>
        <taxon>Pentapetalae</taxon>
        <taxon>rosids</taxon>
        <taxon>fabids</taxon>
        <taxon>Fabales</taxon>
        <taxon>Fabaceae</taxon>
        <taxon>Papilionoideae</taxon>
        <taxon>50 kb inversion clade</taxon>
        <taxon>NPAAA clade</taxon>
        <taxon>Hologalegina</taxon>
        <taxon>IRL clade</taxon>
        <taxon>Trifolieae</taxon>
        <taxon>Trifolium</taxon>
    </lineage>
</organism>
<keyword evidence="2" id="KW-0808">Transferase</keyword>
<dbReference type="Proteomes" id="UP000265520">
    <property type="component" value="Unassembled WGS sequence"/>
</dbReference>
<comment type="caution">
    <text evidence="2">The sequence shown here is derived from an EMBL/GenBank/DDBJ whole genome shotgun (WGS) entry which is preliminary data.</text>
</comment>
<keyword evidence="2" id="KW-0695">RNA-directed DNA polymerase</keyword>
<protein>
    <submittedName>
        <fullName evidence="2">RNA-directed DNA polymerase (Reverse transcriptase)</fullName>
    </submittedName>
</protein>
<dbReference type="EMBL" id="LXQA010090637">
    <property type="protein sequence ID" value="MCI14026.1"/>
    <property type="molecule type" value="Genomic_DNA"/>
</dbReference>
<dbReference type="InterPro" id="IPR000477">
    <property type="entry name" value="RT_dom"/>
</dbReference>
<keyword evidence="2" id="KW-0548">Nucleotidyltransferase</keyword>
<name>A0A392PRT0_9FABA</name>
<evidence type="ECO:0000259" key="1">
    <source>
        <dbReference type="Pfam" id="PF00078"/>
    </source>
</evidence>
<evidence type="ECO:0000313" key="3">
    <source>
        <dbReference type="Proteomes" id="UP000265520"/>
    </source>
</evidence>